<evidence type="ECO:0000256" key="2">
    <source>
        <dbReference type="ARBA" id="ARBA00022679"/>
    </source>
</evidence>
<keyword evidence="1" id="KW-0328">Glycosyltransferase</keyword>
<feature type="domain" description="Glycosyl transferase family 3 N-terminal" evidence="3">
    <location>
        <begin position="10"/>
        <end position="71"/>
    </location>
</feature>
<dbReference type="EMBL" id="CAJOBB010030878">
    <property type="protein sequence ID" value="CAF4446580.1"/>
    <property type="molecule type" value="Genomic_DNA"/>
</dbReference>
<comment type="caution">
    <text evidence="4">The sequence shown here is derived from an EMBL/GenBank/DDBJ whole genome shotgun (WGS) entry which is preliminary data.</text>
</comment>
<organism evidence="4 5">
    <name type="scientific">Adineta steineri</name>
    <dbReference type="NCBI Taxonomy" id="433720"/>
    <lineage>
        <taxon>Eukaryota</taxon>
        <taxon>Metazoa</taxon>
        <taxon>Spiralia</taxon>
        <taxon>Gnathifera</taxon>
        <taxon>Rotifera</taxon>
        <taxon>Eurotatoria</taxon>
        <taxon>Bdelloidea</taxon>
        <taxon>Adinetida</taxon>
        <taxon>Adinetidae</taxon>
        <taxon>Adineta</taxon>
    </lineage>
</organism>
<dbReference type="PANTHER" id="PTHR10515:SF0">
    <property type="entry name" value="THYMIDINE PHOSPHORYLASE"/>
    <property type="match status" value="1"/>
</dbReference>
<dbReference type="AlphaFoldDB" id="A0A820RSG0"/>
<protein>
    <recommendedName>
        <fullName evidence="3">Glycosyl transferase family 3 N-terminal domain-containing protein</fullName>
    </recommendedName>
</protein>
<dbReference type="Gene3D" id="1.20.970.10">
    <property type="entry name" value="Transferase, Pyrimidine Nucleoside Phosphorylase, Chain C"/>
    <property type="match status" value="1"/>
</dbReference>
<feature type="non-terminal residue" evidence="4">
    <location>
        <position position="86"/>
    </location>
</feature>
<evidence type="ECO:0000256" key="1">
    <source>
        <dbReference type="ARBA" id="ARBA00022676"/>
    </source>
</evidence>
<dbReference type="PANTHER" id="PTHR10515">
    <property type="entry name" value="THYMIDINE PHOSPHORYLASE"/>
    <property type="match status" value="1"/>
</dbReference>
<dbReference type="Proteomes" id="UP000663868">
    <property type="component" value="Unassembled WGS sequence"/>
</dbReference>
<dbReference type="GO" id="GO:0004645">
    <property type="term" value="F:1,4-alpha-oligoglucan phosphorylase activity"/>
    <property type="evidence" value="ECO:0007669"/>
    <property type="project" value="InterPro"/>
</dbReference>
<reference evidence="4" key="1">
    <citation type="submission" date="2021-02" db="EMBL/GenBank/DDBJ databases">
        <authorList>
            <person name="Nowell W R."/>
        </authorList>
    </citation>
    <scope>NUCLEOTIDE SEQUENCE</scope>
</reference>
<dbReference type="InterPro" id="IPR036320">
    <property type="entry name" value="Glycosyl_Trfase_fam3_N_dom_sf"/>
</dbReference>
<evidence type="ECO:0000313" key="5">
    <source>
        <dbReference type="Proteomes" id="UP000663868"/>
    </source>
</evidence>
<keyword evidence="2" id="KW-0808">Transferase</keyword>
<dbReference type="InterPro" id="IPR000053">
    <property type="entry name" value="Thymidine/pyrmidine_PPase"/>
</dbReference>
<name>A0A820RSG0_9BILA</name>
<dbReference type="Pfam" id="PF02885">
    <property type="entry name" value="Glycos_trans_3N"/>
    <property type="match status" value="1"/>
</dbReference>
<dbReference type="SUPFAM" id="SSF47648">
    <property type="entry name" value="Nucleoside phosphorylase/phosphoribosyltransferase N-terminal domain"/>
    <property type="match status" value="1"/>
</dbReference>
<evidence type="ECO:0000313" key="4">
    <source>
        <dbReference type="EMBL" id="CAF4446580.1"/>
    </source>
</evidence>
<dbReference type="InterPro" id="IPR017459">
    <property type="entry name" value="Glycosyl_Trfase_fam3_N_dom"/>
</dbReference>
<dbReference type="GO" id="GO:0005829">
    <property type="term" value="C:cytosol"/>
    <property type="evidence" value="ECO:0007669"/>
    <property type="project" value="TreeGrafter"/>
</dbReference>
<evidence type="ECO:0000259" key="3">
    <source>
        <dbReference type="Pfam" id="PF02885"/>
    </source>
</evidence>
<accession>A0A820RSG0</accession>
<gene>
    <name evidence="4" type="ORF">KXQ929_LOCUS53700</name>
</gene>
<dbReference type="GO" id="GO:0006206">
    <property type="term" value="P:pyrimidine nucleobase metabolic process"/>
    <property type="evidence" value="ECO:0007669"/>
    <property type="project" value="InterPro"/>
</dbReference>
<proteinExistence type="predicted"/>
<sequence>MGENSLSIPDLIAKKRDDIELSPDEIKQFIQGLSNGDVQDCHVGAMLMAIYIRGMTEKEICSMTMSMRDSGERLNWPQFRGSVVDK</sequence>